<dbReference type="InterPro" id="IPR000182">
    <property type="entry name" value="GNAT_dom"/>
</dbReference>
<dbReference type="EMBL" id="GL832987">
    <property type="protein sequence ID" value="EGD79571.1"/>
    <property type="molecule type" value="Genomic_DNA"/>
</dbReference>
<proteinExistence type="predicted"/>
<dbReference type="KEGG" id="sre:PTSG_10420"/>
<dbReference type="Pfam" id="PF00583">
    <property type="entry name" value="Acetyltransf_1"/>
    <property type="match status" value="1"/>
</dbReference>
<dbReference type="RefSeq" id="XP_004988799.1">
    <property type="nucleotide sequence ID" value="XM_004988742.1"/>
</dbReference>
<dbReference type="Gene3D" id="3.40.630.30">
    <property type="match status" value="1"/>
</dbReference>
<gene>
    <name evidence="2" type="ORF">PTSG_10420</name>
</gene>
<keyword evidence="3" id="KW-1185">Reference proteome</keyword>
<dbReference type="CDD" id="cd04301">
    <property type="entry name" value="NAT_SF"/>
    <property type="match status" value="1"/>
</dbReference>
<protein>
    <recommendedName>
        <fullName evidence="1">N-acetyltransferase domain-containing protein</fullName>
    </recommendedName>
</protein>
<dbReference type="GO" id="GO:0016747">
    <property type="term" value="F:acyltransferase activity, transferring groups other than amino-acyl groups"/>
    <property type="evidence" value="ECO:0007669"/>
    <property type="project" value="InterPro"/>
</dbReference>
<feature type="domain" description="N-acetyltransferase" evidence="1">
    <location>
        <begin position="1"/>
        <end position="192"/>
    </location>
</feature>
<dbReference type="InParanoid" id="F2UPL6"/>
<dbReference type="AlphaFoldDB" id="F2UPL6"/>
<dbReference type="Proteomes" id="UP000007799">
    <property type="component" value="Unassembled WGS sequence"/>
</dbReference>
<evidence type="ECO:0000259" key="1">
    <source>
        <dbReference type="PROSITE" id="PS51186"/>
    </source>
</evidence>
<dbReference type="GeneID" id="16069339"/>
<sequence>MRYRAVTAPVDSADLGAIVALHFASWQRAYVSVFPEDYLVDGGKLFQQMQRMWQERADNCLADRDNWLLVVAEDMDEHSDGDSEEGRGMLAGFVCVNATEEREHGILLDNLHVSPAYQRRGIATQLVGHAAAWVLRHYPEEPMHLTCLDTNTKARAFYEAKGGSRGQDMLWEPEGGKASPCVRYVWSSKELPSLAGTQ</sequence>
<reference evidence="2" key="1">
    <citation type="submission" date="2009-08" db="EMBL/GenBank/DDBJ databases">
        <title>Annotation of Salpingoeca rosetta.</title>
        <authorList>
            <consortium name="The Broad Institute Genome Sequencing Platform"/>
            <person name="Russ C."/>
            <person name="Cuomo C."/>
            <person name="Burger G."/>
            <person name="Gray M.W."/>
            <person name="Holland P.W.H."/>
            <person name="King N."/>
            <person name="Lang F.B.F."/>
            <person name="Roger A.J."/>
            <person name="Ruiz-Trillo I."/>
            <person name="Young S.K."/>
            <person name="Zeng Q."/>
            <person name="Gargeya S."/>
            <person name="Alvarado L."/>
            <person name="Berlin A."/>
            <person name="Chapman S.B."/>
            <person name="Chen Z."/>
            <person name="Freedman E."/>
            <person name="Gellesch M."/>
            <person name="Goldberg J."/>
            <person name="Griggs A."/>
            <person name="Gujja S."/>
            <person name="Heilman E."/>
            <person name="Heiman D."/>
            <person name="Howarth C."/>
            <person name="Mehta T."/>
            <person name="Neiman D."/>
            <person name="Pearson M."/>
            <person name="Roberts A."/>
            <person name="Saif S."/>
            <person name="Shea T."/>
            <person name="Shenoy N."/>
            <person name="Sisk P."/>
            <person name="Stolte C."/>
            <person name="Sykes S."/>
            <person name="White J."/>
            <person name="Yandava C."/>
            <person name="Haas B."/>
            <person name="Nusbaum C."/>
            <person name="Birren B."/>
        </authorList>
    </citation>
    <scope>NUCLEOTIDE SEQUENCE [LARGE SCALE GENOMIC DNA]</scope>
    <source>
        <strain evidence="2">ATCC 50818</strain>
    </source>
</reference>
<organism evidence="3">
    <name type="scientific">Salpingoeca rosetta (strain ATCC 50818 / BSB-021)</name>
    <dbReference type="NCBI Taxonomy" id="946362"/>
    <lineage>
        <taxon>Eukaryota</taxon>
        <taxon>Choanoflagellata</taxon>
        <taxon>Craspedida</taxon>
        <taxon>Salpingoecidae</taxon>
        <taxon>Salpingoeca</taxon>
    </lineage>
</organism>
<dbReference type="SUPFAM" id="SSF55729">
    <property type="entry name" value="Acyl-CoA N-acyltransferases (Nat)"/>
    <property type="match status" value="1"/>
</dbReference>
<name>F2UPL6_SALR5</name>
<dbReference type="InterPro" id="IPR016181">
    <property type="entry name" value="Acyl_CoA_acyltransferase"/>
</dbReference>
<dbReference type="PROSITE" id="PS51186">
    <property type="entry name" value="GNAT"/>
    <property type="match status" value="1"/>
</dbReference>
<evidence type="ECO:0000313" key="3">
    <source>
        <dbReference type="Proteomes" id="UP000007799"/>
    </source>
</evidence>
<accession>F2UPL6</accession>
<evidence type="ECO:0000313" key="2">
    <source>
        <dbReference type="EMBL" id="EGD79571.1"/>
    </source>
</evidence>